<comment type="caution">
    <text evidence="1">The sequence shown here is derived from an EMBL/GenBank/DDBJ whole genome shotgun (WGS) entry which is preliminary data.</text>
</comment>
<accession>A0A556PPD2</accession>
<dbReference type="RefSeq" id="WP_144088250.1">
    <property type="nucleotide sequence ID" value="NZ_VMHE01000005.1"/>
</dbReference>
<sequence length="123" mass="13961">MNLIENEMEDNDFNCDQIILERMISLYLQHAYRAITKEQAVNEMARIKADYDQMIDQEVQELSDNVESMVAYLKAMKNAFAKTGTEDGKVKFDCPLCEGEAVALKHKGGFYTKCHGCGYTAMS</sequence>
<reference evidence="1 2" key="1">
    <citation type="submission" date="2019-07" db="EMBL/GenBank/DDBJ databases">
        <title>Allobacillus sp. nov. SKP isolated from shrimp paste of Euphausiacea.</title>
        <authorList>
            <person name="Kanchanasin P."/>
            <person name="Tanasupawat S."/>
            <person name="Shi W."/>
            <person name="Wu L."/>
            <person name="Ma J."/>
        </authorList>
    </citation>
    <scope>NUCLEOTIDE SEQUENCE [LARGE SCALE GENOMIC DNA]</scope>
    <source>
        <strain evidence="1 2">SKP4-8</strain>
    </source>
</reference>
<dbReference type="AlphaFoldDB" id="A0A556PPD2"/>
<gene>
    <name evidence="1" type="ORF">FPQ13_05135</name>
</gene>
<dbReference type="OrthoDB" id="1767218at2"/>
<name>A0A556PPD2_9BACI</name>
<evidence type="ECO:0000313" key="1">
    <source>
        <dbReference type="EMBL" id="TSJ66251.1"/>
    </source>
</evidence>
<dbReference type="EMBL" id="VMHE01000005">
    <property type="protein sequence ID" value="TSJ66251.1"/>
    <property type="molecule type" value="Genomic_DNA"/>
</dbReference>
<organism evidence="1 2">
    <name type="scientific">Allobacillus salarius</name>
    <dbReference type="NCBI Taxonomy" id="1955272"/>
    <lineage>
        <taxon>Bacteria</taxon>
        <taxon>Bacillati</taxon>
        <taxon>Bacillota</taxon>
        <taxon>Bacilli</taxon>
        <taxon>Bacillales</taxon>
        <taxon>Bacillaceae</taxon>
        <taxon>Allobacillus</taxon>
    </lineage>
</organism>
<evidence type="ECO:0000313" key="2">
    <source>
        <dbReference type="Proteomes" id="UP000316425"/>
    </source>
</evidence>
<dbReference type="Proteomes" id="UP000316425">
    <property type="component" value="Unassembled WGS sequence"/>
</dbReference>
<protein>
    <submittedName>
        <fullName evidence="1">Uncharacterized protein</fullName>
    </submittedName>
</protein>
<keyword evidence="2" id="KW-1185">Reference proteome</keyword>
<proteinExistence type="predicted"/>